<dbReference type="OrthoDB" id="9775035at2"/>
<evidence type="ECO:0000256" key="4">
    <source>
        <dbReference type="ARBA" id="ARBA00012056"/>
    </source>
</evidence>
<dbReference type="InterPro" id="IPR003342">
    <property type="entry name" value="ArnT-like_N"/>
</dbReference>
<proteinExistence type="inferred from homology"/>
<dbReference type="RefSeq" id="WP_090291134.1">
    <property type="nucleotide sequence ID" value="NZ_BMNU01000001.1"/>
</dbReference>
<comment type="pathway">
    <text evidence="2 19">Lipopolysaccharide metabolism; 4-amino-4-deoxy-beta-L-arabinose-lipid A biosynthesis.</text>
</comment>
<sequence length="551" mass="61986">MIRRWALPLLLLVFGLCYLLPMATHGLWIPDESRYAQISQEMLLTGKWASPHFMGLRYFEKPAAGYWMIALGQAVFGQNLFGVRVASALATGLSILLVYFMARRLWNDPRKSLVSAVLYMSFVSVAMSGGYANLDPQFSFWVNLSGVALWLCIDSRSRRARLGAWALLGLACAMGFMTKGFLAWLLPVLIALPYMVWQKRFRELLTYGVVAVVVAIVVSLPWALMVHAQEPDYWNFFFWHEHIQRFAGEDAQHEEAWWYYLPLLAAFSLPWLALLPSTLKQAWQEKRTHKTGFLLLWLLMPLAFFSLSKGKLPAYILPCLLPLALLMGHTLADTLAQARGRVLQVNGGLNLILGALGLLAIVYFQLKKPIFAHQQELLSLVLVFIVLLGWIIANLLQVARPLRLWAAPALGSWLLVALVPAALPLSVVYNKTPDRFIIDHAEELAGTTRLLSNDLGAASALAWRLKRPDVTLYDALGEVKYGLAYPDSVNRRVDTTQVQQWMNEARKQGSVGVVMRVKGESEVREVELLPKDGKRYEQGNMVILVFPQVAP</sequence>
<evidence type="ECO:0000256" key="19">
    <source>
        <dbReference type="HAMAP-Rule" id="MF_01165"/>
    </source>
</evidence>
<feature type="domain" description="ArnT-like N-terminal" evidence="20">
    <location>
        <begin position="7"/>
        <end position="237"/>
    </location>
</feature>
<keyword evidence="23" id="KW-1185">Reference proteome</keyword>
<comment type="function">
    <text evidence="17 19">Catalyzes the transfer of the L-Ara4N moiety of the glycolipid undecaprenyl phosphate-alpha-L-Ara4N to lipid A. The modified arabinose is attached to lipid A and is required for resistance to polymyxin and cationic antimicrobial peptides.</text>
</comment>
<evidence type="ECO:0000313" key="23">
    <source>
        <dbReference type="Proteomes" id="UP000199620"/>
    </source>
</evidence>
<evidence type="ECO:0000256" key="14">
    <source>
        <dbReference type="ARBA" id="ARBA00022989"/>
    </source>
</evidence>
<comment type="catalytic activity">
    <reaction evidence="18 19">
        <text>4-amino-4-deoxy-alpha-L-arabinopyranosyl di-trans,octa-cis-undecaprenyl phosphate + lipid IVA = lipid IIA + di-trans,octa-cis-undecaprenyl phosphate.</text>
        <dbReference type="EC" id="2.4.2.43"/>
    </reaction>
</comment>
<evidence type="ECO:0000256" key="10">
    <source>
        <dbReference type="ARBA" id="ARBA00022676"/>
    </source>
</evidence>
<evidence type="ECO:0000256" key="18">
    <source>
        <dbReference type="ARBA" id="ARBA00034054"/>
    </source>
</evidence>
<dbReference type="GO" id="GO:0000030">
    <property type="term" value="F:mannosyltransferase activity"/>
    <property type="evidence" value="ECO:0007669"/>
    <property type="project" value="InterPro"/>
</dbReference>
<protein>
    <recommendedName>
        <fullName evidence="5 19">Undecaprenyl phosphate-alpha-4-amino-4-deoxy-L-arabinose arabinosyl transferase</fullName>
        <ecNumber evidence="4 19">2.4.2.43</ecNumber>
    </recommendedName>
    <alternativeName>
        <fullName evidence="19">4-amino-4-deoxy-L-arabinose lipid A transferase</fullName>
    </alternativeName>
    <alternativeName>
        <fullName evidence="19">Lipid IV(A) 4-amino-4-deoxy-L-arabinosyltransferase</fullName>
    </alternativeName>
    <alternativeName>
        <fullName evidence="19">Undecaprenyl phosphate-alpha-L-Ara4N transferase</fullName>
    </alternativeName>
</protein>
<dbReference type="GO" id="GO:0009245">
    <property type="term" value="P:lipid A biosynthetic process"/>
    <property type="evidence" value="ECO:0007669"/>
    <property type="project" value="UniProtKB-UniRule"/>
</dbReference>
<feature type="transmembrane region" description="Helical" evidence="19">
    <location>
        <begin position="410"/>
        <end position="429"/>
    </location>
</feature>
<dbReference type="GO" id="GO:0006493">
    <property type="term" value="P:protein O-linked glycosylation"/>
    <property type="evidence" value="ECO:0007669"/>
    <property type="project" value="InterPro"/>
</dbReference>
<dbReference type="Pfam" id="PF02366">
    <property type="entry name" value="PMT"/>
    <property type="match status" value="1"/>
</dbReference>
<dbReference type="AlphaFoldDB" id="A0A5B2V422"/>
<dbReference type="EMBL" id="LT629800">
    <property type="protein sequence ID" value="SDU93347.1"/>
    <property type="molecule type" value="Genomic_DNA"/>
</dbReference>
<comment type="caution">
    <text evidence="19">Lacks conserved residue(s) required for the propagation of feature annotation.</text>
</comment>
<keyword evidence="10 19" id="KW-0328">Glycosyltransferase</keyword>
<evidence type="ECO:0000256" key="7">
    <source>
        <dbReference type="ARBA" id="ARBA00022516"/>
    </source>
</evidence>
<reference evidence="21 24" key="2">
    <citation type="submission" date="2019-09" db="EMBL/GenBank/DDBJ databases">
        <title>Draft genome sequence of Pseudomonas brenneri CCUG 51514(T).</title>
        <authorList>
            <person name="Tunovic T."/>
            <person name="Pineiro-Iglesias B."/>
            <person name="Unosson C."/>
            <person name="Inganas E."/>
            <person name="Ohlen M."/>
            <person name="Cardew S."/>
            <person name="Jensie-Markopoulos S."/>
            <person name="Salva-Serra F."/>
            <person name="Jaen-Luchoro D."/>
            <person name="Svensson-Stadler L."/>
            <person name="Chun J."/>
            <person name="Moore E."/>
        </authorList>
    </citation>
    <scope>NUCLEOTIDE SEQUENCE [LARGE SCALE GENOMIC DNA]</scope>
    <source>
        <strain evidence="21 24">CCUG 51514</strain>
    </source>
</reference>
<evidence type="ECO:0000256" key="3">
    <source>
        <dbReference type="ARBA" id="ARBA00010814"/>
    </source>
</evidence>
<evidence type="ECO:0000256" key="9">
    <source>
        <dbReference type="ARBA" id="ARBA00022556"/>
    </source>
</evidence>
<feature type="transmembrane region" description="Helical" evidence="19">
    <location>
        <begin position="348"/>
        <end position="366"/>
    </location>
</feature>
<keyword evidence="16 19" id="KW-0472">Membrane</keyword>
<dbReference type="HAMAP" id="MF_01165">
    <property type="entry name" value="ArnT_transfer"/>
    <property type="match status" value="1"/>
</dbReference>
<evidence type="ECO:0000256" key="11">
    <source>
        <dbReference type="ARBA" id="ARBA00022679"/>
    </source>
</evidence>
<dbReference type="PANTHER" id="PTHR33908:SF3">
    <property type="entry name" value="UNDECAPRENYL PHOSPHATE-ALPHA-4-AMINO-4-DEOXY-L-ARABINOSE ARABINOSYL TRANSFERASE"/>
    <property type="match status" value="1"/>
</dbReference>
<keyword evidence="11 19" id="KW-0808">Transferase</keyword>
<organism evidence="21 24">
    <name type="scientific">Pseudomonas brenneri</name>
    <dbReference type="NCBI Taxonomy" id="129817"/>
    <lineage>
        <taxon>Bacteria</taxon>
        <taxon>Pseudomonadati</taxon>
        <taxon>Pseudomonadota</taxon>
        <taxon>Gammaproteobacteria</taxon>
        <taxon>Pseudomonadales</taxon>
        <taxon>Pseudomonadaceae</taxon>
        <taxon>Pseudomonas</taxon>
    </lineage>
</organism>
<feature type="transmembrane region" description="Helical" evidence="19">
    <location>
        <begin position="257"/>
        <end position="279"/>
    </location>
</feature>
<gene>
    <name evidence="19 21" type="primary">arnT</name>
    <name evidence="21" type="ORF">F1720_01070</name>
    <name evidence="22" type="ORF">SAMN04490181_1767</name>
</gene>
<keyword evidence="8" id="KW-0997">Cell inner membrane</keyword>
<accession>A0A5B2V422</accession>
<dbReference type="GO" id="GO:0005886">
    <property type="term" value="C:plasma membrane"/>
    <property type="evidence" value="ECO:0007669"/>
    <property type="project" value="UniProtKB-SubCell"/>
</dbReference>
<keyword evidence="14 19" id="KW-1133">Transmembrane helix</keyword>
<comment type="similarity">
    <text evidence="3 19">Belongs to the glycosyltransferase 83 family.</text>
</comment>
<feature type="transmembrane region" description="Helical" evidence="19">
    <location>
        <begin position="378"/>
        <end position="398"/>
    </location>
</feature>
<evidence type="ECO:0000256" key="13">
    <source>
        <dbReference type="ARBA" id="ARBA00022985"/>
    </source>
</evidence>
<feature type="transmembrane region" description="Helical" evidence="19">
    <location>
        <begin position="291"/>
        <end position="308"/>
    </location>
</feature>
<dbReference type="InterPro" id="IPR050297">
    <property type="entry name" value="LipidA_mod_glycosyltrf_83"/>
</dbReference>
<feature type="transmembrane region" description="Helical" evidence="19">
    <location>
        <begin position="81"/>
        <end position="101"/>
    </location>
</feature>
<keyword evidence="9 19" id="KW-0441">Lipid A biosynthesis</keyword>
<dbReference type="GO" id="GO:0009103">
    <property type="term" value="P:lipopolysaccharide biosynthetic process"/>
    <property type="evidence" value="ECO:0007669"/>
    <property type="project" value="UniProtKB-KW"/>
</dbReference>
<evidence type="ECO:0000313" key="22">
    <source>
        <dbReference type="EMBL" id="SDU93347.1"/>
    </source>
</evidence>
<evidence type="ECO:0000256" key="6">
    <source>
        <dbReference type="ARBA" id="ARBA00022475"/>
    </source>
</evidence>
<comment type="subcellular location">
    <subcellularLocation>
        <location evidence="1">Cell inner membrane</location>
        <topology evidence="1">Multi-pass membrane protein</topology>
    </subcellularLocation>
    <subcellularLocation>
        <location evidence="19">Cell membrane</location>
        <topology evidence="19">Multi-pass membrane protein</topology>
    </subcellularLocation>
</comment>
<dbReference type="EMBL" id="VUOL01000001">
    <property type="protein sequence ID" value="KAA2233651.1"/>
    <property type="molecule type" value="Genomic_DNA"/>
</dbReference>
<dbReference type="Proteomes" id="UP000325296">
    <property type="component" value="Unassembled WGS sequence"/>
</dbReference>
<feature type="transmembrane region" description="Helical" evidence="19">
    <location>
        <begin position="113"/>
        <end position="132"/>
    </location>
</feature>
<evidence type="ECO:0000256" key="5">
    <source>
        <dbReference type="ARBA" id="ARBA00015532"/>
    </source>
</evidence>
<dbReference type="EC" id="2.4.2.43" evidence="4 19"/>
<evidence type="ECO:0000256" key="15">
    <source>
        <dbReference type="ARBA" id="ARBA00023098"/>
    </source>
</evidence>
<keyword evidence="7 19" id="KW-0444">Lipid biosynthesis</keyword>
<name>A0A5B2V422_9PSED</name>
<dbReference type="InterPro" id="IPR022839">
    <property type="entry name" value="ArnT"/>
</dbReference>
<keyword evidence="15 19" id="KW-0443">Lipid metabolism</keyword>
<dbReference type="PANTHER" id="PTHR33908">
    <property type="entry name" value="MANNOSYLTRANSFERASE YKCB-RELATED"/>
    <property type="match status" value="1"/>
</dbReference>
<evidence type="ECO:0000256" key="12">
    <source>
        <dbReference type="ARBA" id="ARBA00022692"/>
    </source>
</evidence>
<evidence type="ECO:0000313" key="24">
    <source>
        <dbReference type="Proteomes" id="UP000325296"/>
    </source>
</evidence>
<evidence type="ECO:0000256" key="8">
    <source>
        <dbReference type="ARBA" id="ARBA00022519"/>
    </source>
</evidence>
<keyword evidence="6 19" id="KW-1003">Cell membrane</keyword>
<reference evidence="22 23" key="1">
    <citation type="submission" date="2016-10" db="EMBL/GenBank/DDBJ databases">
        <authorList>
            <person name="Varghese N."/>
            <person name="Submissions S."/>
        </authorList>
    </citation>
    <scope>NUCLEOTIDE SEQUENCE [LARGE SCALE GENOMIC DNA]</scope>
    <source>
        <strain evidence="22 23">BS2771</strain>
    </source>
</reference>
<dbReference type="NCBIfam" id="NF009784">
    <property type="entry name" value="PRK13279.1"/>
    <property type="match status" value="1"/>
</dbReference>
<evidence type="ECO:0000256" key="2">
    <source>
        <dbReference type="ARBA" id="ARBA00005200"/>
    </source>
</evidence>
<dbReference type="GO" id="GO:0010041">
    <property type="term" value="P:response to iron(III) ion"/>
    <property type="evidence" value="ECO:0007669"/>
    <property type="project" value="TreeGrafter"/>
</dbReference>
<keyword evidence="13 19" id="KW-0448">Lipopolysaccharide biosynthesis</keyword>
<feature type="transmembrane region" description="Helical" evidence="19">
    <location>
        <begin position="182"/>
        <end position="197"/>
    </location>
</feature>
<evidence type="ECO:0000256" key="16">
    <source>
        <dbReference type="ARBA" id="ARBA00023136"/>
    </source>
</evidence>
<dbReference type="UniPathway" id="UPA00037"/>
<evidence type="ECO:0000256" key="17">
    <source>
        <dbReference type="ARBA" id="ARBA00025446"/>
    </source>
</evidence>
<evidence type="ECO:0000256" key="1">
    <source>
        <dbReference type="ARBA" id="ARBA00004429"/>
    </source>
</evidence>
<dbReference type="Proteomes" id="UP000199620">
    <property type="component" value="Chromosome I"/>
</dbReference>
<feature type="transmembrane region" description="Helical" evidence="19">
    <location>
        <begin position="204"/>
        <end position="224"/>
    </location>
</feature>
<evidence type="ECO:0000259" key="20">
    <source>
        <dbReference type="Pfam" id="PF02366"/>
    </source>
</evidence>
<keyword evidence="12 19" id="KW-0812">Transmembrane</keyword>
<dbReference type="GO" id="GO:0103015">
    <property type="term" value="F:4-amino-4-deoxy-L-arabinose transferase activity"/>
    <property type="evidence" value="ECO:0007669"/>
    <property type="project" value="UniProtKB-EC"/>
</dbReference>
<evidence type="ECO:0000313" key="21">
    <source>
        <dbReference type="EMBL" id="KAA2233651.1"/>
    </source>
</evidence>